<keyword evidence="4" id="KW-1185">Reference proteome</keyword>
<name>A0A8J3YEJ1_9ACTN</name>
<keyword evidence="1" id="KW-0732">Signal</keyword>
<dbReference type="Gene3D" id="2.60.120.260">
    <property type="entry name" value="Galactose-binding domain-like"/>
    <property type="match status" value="2"/>
</dbReference>
<dbReference type="Proteomes" id="UP000652013">
    <property type="component" value="Unassembled WGS sequence"/>
</dbReference>
<accession>A0A8J3YEJ1</accession>
<dbReference type="InterPro" id="IPR006311">
    <property type="entry name" value="TAT_signal"/>
</dbReference>
<proteinExistence type="predicted"/>
<dbReference type="RefSeq" id="WP_203941659.1">
    <property type="nucleotide sequence ID" value="NZ_BAAAGJ010000015.1"/>
</dbReference>
<dbReference type="PROSITE" id="PS50022">
    <property type="entry name" value="FA58C_3"/>
    <property type="match status" value="1"/>
</dbReference>
<dbReference type="Pfam" id="PF00754">
    <property type="entry name" value="F5_F8_type_C"/>
    <property type="match status" value="2"/>
</dbReference>
<dbReference type="InterPro" id="IPR008979">
    <property type="entry name" value="Galactose-bd-like_sf"/>
</dbReference>
<dbReference type="EMBL" id="BOOY01000042">
    <property type="protein sequence ID" value="GIJ06485.1"/>
    <property type="molecule type" value="Genomic_DNA"/>
</dbReference>
<sequence>MHPSDDPRRADGSVAISRRALLALAGAAGGALALPATAAAAPAGARAAGPVADEYHRLLLAHTRWVQQQWDPAIGAYRLADFRFAAVLGNAVLLTTDGYDAGLAGVDAATLRQRTLATITRFAATNRLAGGSEWGRRLFWDSTFELYFVLAARLLWAELSATTRGHVDAIARGQAAYAYALGTGDDPLSGAWTPNGGTGGHRGDTKLEEMGVYAQAIAPGLAWAPAGDAEAARWRDRFVFWAANSSGLPAADRANPAVVDGRRIDQLMTAHNLHDTFVVENHNSVNPHYQAELWRTAGRAAAHFLAAGKPLPQVLTRQPNGRELWATLRLLASDAGEPVMPMVADRYHLYGRDVLPLAFLAQVQGDRHAARAEADLAARLMPYLRYAPEYRLTKFSGEEKYEPEARAELAIAYLFHRWRATPVQPVTGAEFFAAAAGVRHFGGAVGLTAHQSTAGFAAAVTKPGQVRFLWQPGHDNWLIDTRASAFLPAQATPPTRTWTAAYTAARDGVDATATVLQTAAGWAGYATLPTGTVVYAGPGPSALTLFNLTMPGVPGLDGSRTFTGPAGTVTPAAGLGDGGTDDVTFPARAARHVRFLGRAAADQYGYSLYALEAYDTGGTDRARGRTVTASSADPGYPAANAVDGNGGTRWAVAREERGRADSWLAVDLGAVVQLSRVRLQWESAYATAYLVQTSTDGATWTTAVTAPASSALGAWAGIDGRAGVVAHGATSPITASAARVTIPAATLVEGYVGSGTDLAAAAARRLPTGGPAALRLSDADGYLTLLNLSAAAVTGVLLTLPRGDRLYRGVSVVRADGGLDLTASVPAGTGAVRPTRFTVTGRAPAGTRFSVADSHHVTVTAPAGAAVDVTLTAGGWSAPAQVPAGATRSFARPVAGPVTPSTDLARGRITFPTSPLPAGMGEPARAVDGDPGTAWRPGPDGRMVVDLGTARTVTTVALTWTGGARPAAVVTTSTDGATYTPFAGPASARYVAVAVPGWRAGGPELVELAVR</sequence>
<feature type="chain" id="PRO_5038534152" description="F5/8 type C domain-containing protein" evidence="1">
    <location>
        <begin position="39"/>
        <end position="1011"/>
    </location>
</feature>
<dbReference type="SUPFAM" id="SSF49785">
    <property type="entry name" value="Galactose-binding domain-like"/>
    <property type="match status" value="2"/>
</dbReference>
<dbReference type="PROSITE" id="PS51318">
    <property type="entry name" value="TAT"/>
    <property type="match status" value="1"/>
</dbReference>
<evidence type="ECO:0000313" key="4">
    <source>
        <dbReference type="Proteomes" id="UP000652013"/>
    </source>
</evidence>
<protein>
    <recommendedName>
        <fullName evidence="2">F5/8 type C domain-containing protein</fullName>
    </recommendedName>
</protein>
<comment type="caution">
    <text evidence="3">The sequence shown here is derived from an EMBL/GenBank/DDBJ whole genome shotgun (WGS) entry which is preliminary data.</text>
</comment>
<dbReference type="InterPro" id="IPR000421">
    <property type="entry name" value="FA58C"/>
</dbReference>
<evidence type="ECO:0000256" key="1">
    <source>
        <dbReference type="SAM" id="SignalP"/>
    </source>
</evidence>
<dbReference type="AlphaFoldDB" id="A0A8J3YEJ1"/>
<evidence type="ECO:0000313" key="3">
    <source>
        <dbReference type="EMBL" id="GIJ06485.1"/>
    </source>
</evidence>
<reference evidence="3" key="1">
    <citation type="submission" date="2021-01" db="EMBL/GenBank/DDBJ databases">
        <title>Whole genome shotgun sequence of Spirilliplanes yamanashiensis NBRC 15828.</title>
        <authorList>
            <person name="Komaki H."/>
            <person name="Tamura T."/>
        </authorList>
    </citation>
    <scope>NUCLEOTIDE SEQUENCE</scope>
    <source>
        <strain evidence="3">NBRC 15828</strain>
    </source>
</reference>
<feature type="domain" description="F5/8 type C" evidence="2">
    <location>
        <begin position="611"/>
        <end position="740"/>
    </location>
</feature>
<evidence type="ECO:0000259" key="2">
    <source>
        <dbReference type="PROSITE" id="PS50022"/>
    </source>
</evidence>
<organism evidence="3 4">
    <name type="scientific">Spirilliplanes yamanashiensis</name>
    <dbReference type="NCBI Taxonomy" id="42233"/>
    <lineage>
        <taxon>Bacteria</taxon>
        <taxon>Bacillati</taxon>
        <taxon>Actinomycetota</taxon>
        <taxon>Actinomycetes</taxon>
        <taxon>Micromonosporales</taxon>
        <taxon>Micromonosporaceae</taxon>
        <taxon>Spirilliplanes</taxon>
    </lineage>
</organism>
<gene>
    <name evidence="3" type="ORF">Sya03_58370</name>
</gene>
<feature type="signal peptide" evidence="1">
    <location>
        <begin position="1"/>
        <end position="38"/>
    </location>
</feature>